<keyword evidence="2" id="KW-1185">Reference proteome</keyword>
<gene>
    <name evidence="1" type="ORF">H7J73_01140</name>
</gene>
<evidence type="ECO:0000313" key="2">
    <source>
        <dbReference type="Proteomes" id="UP001526201"/>
    </source>
</evidence>
<evidence type="ECO:0008006" key="3">
    <source>
        <dbReference type="Google" id="ProtNLM"/>
    </source>
</evidence>
<dbReference type="RefSeq" id="WP_264065396.1">
    <property type="nucleotide sequence ID" value="NZ_JACKTY010000009.1"/>
</dbReference>
<protein>
    <recommendedName>
        <fullName evidence="3">Diguanylate cyclase</fullName>
    </recommendedName>
</protein>
<sequence length="187" mass="21031">MADPAGPEELLTMDGIDVRPEHRHGTADADYESAVRERLRHAEYSRKRLGDFILTQEFIRLLDCTNEACEEVGIDPHGLLLTDNPPDAVRSFVNAVPVTNVIARLRIHRHRDRGFPLEQHDRTDMCVLALAIPHCSVVATEKRWVHAARQAGLDHRYGADLCGSLTELDRALDRLALGGHISKDDFR</sequence>
<name>A0ABT3C5A2_9MYCO</name>
<organism evidence="1 2">
    <name type="scientific">Mycolicibacterium komossense</name>
    <dbReference type="NCBI Taxonomy" id="1779"/>
    <lineage>
        <taxon>Bacteria</taxon>
        <taxon>Bacillati</taxon>
        <taxon>Actinomycetota</taxon>
        <taxon>Actinomycetes</taxon>
        <taxon>Mycobacteriales</taxon>
        <taxon>Mycobacteriaceae</taxon>
        <taxon>Mycolicibacterium</taxon>
    </lineage>
</organism>
<reference evidence="1 2" key="1">
    <citation type="journal article" date="2022" name="BMC Genomics">
        <title>Comparative genome analysis of mycobacteria focusing on tRNA and non-coding RNA.</title>
        <authorList>
            <person name="Behra P.R.K."/>
            <person name="Pettersson B.M.F."/>
            <person name="Ramesh M."/>
            <person name="Das S."/>
            <person name="Dasgupta S."/>
            <person name="Kirsebom L.A."/>
        </authorList>
    </citation>
    <scope>NUCLEOTIDE SEQUENCE [LARGE SCALE GENOMIC DNA]</scope>
    <source>
        <strain evidence="1 2">DSM 44078</strain>
    </source>
</reference>
<dbReference type="Proteomes" id="UP001526201">
    <property type="component" value="Unassembled WGS sequence"/>
</dbReference>
<dbReference type="EMBL" id="JACKTY010000009">
    <property type="protein sequence ID" value="MCV7224652.1"/>
    <property type="molecule type" value="Genomic_DNA"/>
</dbReference>
<accession>A0ABT3C5A2</accession>
<evidence type="ECO:0000313" key="1">
    <source>
        <dbReference type="EMBL" id="MCV7224652.1"/>
    </source>
</evidence>
<comment type="caution">
    <text evidence="1">The sequence shown here is derived from an EMBL/GenBank/DDBJ whole genome shotgun (WGS) entry which is preliminary data.</text>
</comment>
<proteinExistence type="predicted"/>